<dbReference type="PANTHER" id="PTHR31310:SF7">
    <property type="entry name" value="PA-PHOSPHATASE RELATED-FAMILY PROTEIN DDB_G0268928"/>
    <property type="match status" value="1"/>
</dbReference>
<dbReference type="PANTHER" id="PTHR31310">
    <property type="match status" value="1"/>
</dbReference>
<dbReference type="EMBL" id="JAMQOQ010000004">
    <property type="protein sequence ID" value="MDS0295617.1"/>
    <property type="molecule type" value="Genomic_DNA"/>
</dbReference>
<comment type="caution">
    <text evidence="7">The sequence shown here is derived from an EMBL/GenBank/DDBJ whole genome shotgun (WGS) entry which is preliminary data.</text>
</comment>
<feature type="transmembrane region" description="Helical" evidence="5">
    <location>
        <begin position="219"/>
        <end position="236"/>
    </location>
</feature>
<accession>A0ABU2G486</accession>
<comment type="subcellular location">
    <subcellularLocation>
        <location evidence="1">Membrane</location>
        <topology evidence="1">Multi-pass membrane protein</topology>
    </subcellularLocation>
</comment>
<dbReference type="SUPFAM" id="SSF48317">
    <property type="entry name" value="Acid phosphatase/Vanadium-dependent haloperoxidase"/>
    <property type="match status" value="1"/>
</dbReference>
<sequence length="279" mass="30110">MALVDVVLQVGAGVSALLVVAAVLVVGPSRLRSAPRTVRSNARAVAPTFVALVAVLAANGVIRDIGVELSWLIGLNITGYIHAVEGSTVAFVQSFATPALTAYFGFVYIFGYVFLLVFPLAAYAMHEESRPLRVVLFAYIVNYGVGLLCYILFVAYGPRNFMPDMVQPLLYNSWPQAQLLTSQVNVNTNVFPSLHTSLSGTVALLAWRFRGVYPRWTPIALFLAVSIAVSTMYLGIHWATDVVAGAFVAFASVEAARSAADRQEQGESLLPNPLGELRE</sequence>
<evidence type="ECO:0000256" key="4">
    <source>
        <dbReference type="ARBA" id="ARBA00023136"/>
    </source>
</evidence>
<name>A0ABU2G486_9EURY</name>
<keyword evidence="4 5" id="KW-0472">Membrane</keyword>
<dbReference type="RefSeq" id="WP_310929548.1">
    <property type="nucleotide sequence ID" value="NZ_JAMQOQ010000004.1"/>
</dbReference>
<keyword evidence="2 5" id="KW-0812">Transmembrane</keyword>
<feature type="transmembrane region" description="Helical" evidence="5">
    <location>
        <begin position="41"/>
        <end position="62"/>
    </location>
</feature>
<reference evidence="7 8" key="1">
    <citation type="submission" date="2022-06" db="EMBL/GenBank/DDBJ databases">
        <title>Halogeometricum sp. a new haloarchaeum isolate from saline soil.</title>
        <authorList>
            <person name="Strakova D."/>
            <person name="Galisteo C."/>
            <person name="Sanchez-Porro C."/>
            <person name="Ventosa A."/>
        </authorList>
    </citation>
    <scope>NUCLEOTIDE SEQUENCE [LARGE SCALE GENOMIC DNA]</scope>
    <source>
        <strain evidence="8">S3BR25-2</strain>
    </source>
</reference>
<feature type="transmembrane region" description="Helical" evidence="5">
    <location>
        <begin position="102"/>
        <end position="124"/>
    </location>
</feature>
<dbReference type="CDD" id="cd03386">
    <property type="entry name" value="PAP2_Aur1_like"/>
    <property type="match status" value="1"/>
</dbReference>
<feature type="domain" description="Phosphatidic acid phosphatase type 2/haloperoxidase" evidence="6">
    <location>
        <begin position="138"/>
        <end position="257"/>
    </location>
</feature>
<feature type="transmembrane region" description="Helical" evidence="5">
    <location>
        <begin position="136"/>
        <end position="156"/>
    </location>
</feature>
<gene>
    <name evidence="7" type="ORF">NDI79_15695</name>
</gene>
<dbReference type="Proteomes" id="UP001254813">
    <property type="component" value="Unassembled WGS sequence"/>
</dbReference>
<organism evidence="7 8">
    <name type="scientific">Halogeometricum luteum</name>
    <dbReference type="NCBI Taxonomy" id="2950537"/>
    <lineage>
        <taxon>Archaea</taxon>
        <taxon>Methanobacteriati</taxon>
        <taxon>Methanobacteriota</taxon>
        <taxon>Stenosarchaea group</taxon>
        <taxon>Halobacteria</taxon>
        <taxon>Halobacteriales</taxon>
        <taxon>Haloferacaceae</taxon>
        <taxon>Halogeometricum</taxon>
    </lineage>
</organism>
<dbReference type="SMART" id="SM00014">
    <property type="entry name" value="acidPPc"/>
    <property type="match status" value="1"/>
</dbReference>
<proteinExistence type="predicted"/>
<keyword evidence="3 5" id="KW-1133">Transmembrane helix</keyword>
<evidence type="ECO:0000313" key="7">
    <source>
        <dbReference type="EMBL" id="MDS0295617.1"/>
    </source>
</evidence>
<dbReference type="InterPro" id="IPR052185">
    <property type="entry name" value="IPC_Synthase-Related"/>
</dbReference>
<evidence type="ECO:0000313" key="8">
    <source>
        <dbReference type="Proteomes" id="UP001254813"/>
    </source>
</evidence>
<dbReference type="Pfam" id="PF14378">
    <property type="entry name" value="PAP2_3"/>
    <property type="match status" value="1"/>
</dbReference>
<keyword evidence="8" id="KW-1185">Reference proteome</keyword>
<dbReference type="InterPro" id="IPR000326">
    <property type="entry name" value="PAP2/HPO"/>
</dbReference>
<dbReference type="InterPro" id="IPR036938">
    <property type="entry name" value="PAP2/HPO_sf"/>
</dbReference>
<dbReference type="InterPro" id="IPR026841">
    <property type="entry name" value="Aur1/Ipt1"/>
</dbReference>
<evidence type="ECO:0000256" key="5">
    <source>
        <dbReference type="SAM" id="Phobius"/>
    </source>
</evidence>
<dbReference type="Gene3D" id="1.20.144.10">
    <property type="entry name" value="Phosphatidic acid phosphatase type 2/haloperoxidase"/>
    <property type="match status" value="1"/>
</dbReference>
<evidence type="ECO:0000256" key="1">
    <source>
        <dbReference type="ARBA" id="ARBA00004141"/>
    </source>
</evidence>
<feature type="transmembrane region" description="Helical" evidence="5">
    <location>
        <begin position="6"/>
        <end position="29"/>
    </location>
</feature>
<evidence type="ECO:0000259" key="6">
    <source>
        <dbReference type="SMART" id="SM00014"/>
    </source>
</evidence>
<evidence type="ECO:0000256" key="2">
    <source>
        <dbReference type="ARBA" id="ARBA00022692"/>
    </source>
</evidence>
<protein>
    <submittedName>
        <fullName evidence="7">Phosphatase PAP2 family protein</fullName>
    </submittedName>
</protein>
<evidence type="ECO:0000256" key="3">
    <source>
        <dbReference type="ARBA" id="ARBA00022989"/>
    </source>
</evidence>